<proteinExistence type="predicted"/>
<organism evidence="3 4">
    <name type="scientific">Giardia intestinalis (strain P15)</name>
    <name type="common">Giardia lamblia</name>
    <dbReference type="NCBI Taxonomy" id="658858"/>
    <lineage>
        <taxon>Eukaryota</taxon>
        <taxon>Metamonada</taxon>
        <taxon>Diplomonadida</taxon>
        <taxon>Hexamitidae</taxon>
        <taxon>Giardiinae</taxon>
        <taxon>Giardia</taxon>
    </lineage>
</organism>
<dbReference type="InterPro" id="IPR005127">
    <property type="entry name" value="Giardia_VSP"/>
</dbReference>
<keyword evidence="1" id="KW-1133">Transmembrane helix</keyword>
<name>E1F9H3_GIAIA</name>
<evidence type="ECO:0000313" key="3">
    <source>
        <dbReference type="EMBL" id="EFO60887.1"/>
    </source>
</evidence>
<feature type="signal peptide" evidence="2">
    <location>
        <begin position="1"/>
        <end position="16"/>
    </location>
</feature>
<feature type="transmembrane region" description="Helical" evidence="1">
    <location>
        <begin position="99"/>
        <end position="123"/>
    </location>
</feature>
<reference evidence="3 4" key="1">
    <citation type="journal article" date="2010" name="BMC Genomics">
        <title>Genome analysis and comparative genomics of a Giardia intestinalis assemblage E isolate.</title>
        <authorList>
            <person name="Jerlstrom-Hultqvist J."/>
            <person name="Franzen O."/>
            <person name="Ankarklev J."/>
            <person name="Xu F."/>
            <person name="Nohynkova E."/>
            <person name="Andersson J.O."/>
            <person name="Svard S.G."/>
            <person name="Andersson B."/>
        </authorList>
    </citation>
    <scope>NUCLEOTIDE SEQUENCE [LARGE SCALE GENOMIC DNA]</scope>
    <source>
        <strain evidence="3 4">P15</strain>
    </source>
</reference>
<evidence type="ECO:0000256" key="2">
    <source>
        <dbReference type="SAM" id="SignalP"/>
    </source>
</evidence>
<evidence type="ECO:0000313" key="4">
    <source>
        <dbReference type="Proteomes" id="UP000008974"/>
    </source>
</evidence>
<dbReference type="Proteomes" id="UP000008974">
    <property type="component" value="Unassembled WGS sequence"/>
</dbReference>
<dbReference type="InterPro" id="IPR009030">
    <property type="entry name" value="Growth_fac_rcpt_cys_sf"/>
</dbReference>
<keyword evidence="1" id="KW-0812">Transmembrane</keyword>
<dbReference type="InterPro" id="IPR052798">
    <property type="entry name" value="Giardia_VSA"/>
</dbReference>
<sequence>MLLVLLLIYMVAQANCTPALTGAGCATCTGQGDSQTCLTCNPLANKVQPGGKKCGDGCPANSTPKGNLCECNGGYRPNAEQGQCISSSVNKSGGLSTGAIAGISVAVVIVVGGLVGFLCWWFLCRGKA</sequence>
<protein>
    <submittedName>
        <fullName evidence="3">VSP</fullName>
    </submittedName>
</protein>
<accession>E1F9H3</accession>
<dbReference type="VEuPathDB" id="GiardiaDB:GLP15_3987"/>
<keyword evidence="1" id="KW-0472">Membrane</keyword>
<dbReference type="AlphaFoldDB" id="E1F9H3"/>
<evidence type="ECO:0000256" key="1">
    <source>
        <dbReference type="SAM" id="Phobius"/>
    </source>
</evidence>
<gene>
    <name evidence="3" type="ORF">GLP15_3987</name>
</gene>
<dbReference type="EMBL" id="ACVC01000563">
    <property type="protein sequence ID" value="EFO60887.1"/>
    <property type="molecule type" value="Genomic_DNA"/>
</dbReference>
<dbReference type="OMA" id="KESVCEC"/>
<feature type="chain" id="PRO_5003145303" evidence="2">
    <location>
        <begin position="17"/>
        <end position="128"/>
    </location>
</feature>
<dbReference type="PANTHER" id="PTHR23275:SF100">
    <property type="entry name" value="EGF-LIKE DOMAIN-CONTAINING PROTEIN"/>
    <property type="match status" value="1"/>
</dbReference>
<dbReference type="PANTHER" id="PTHR23275">
    <property type="entry name" value="CABRIOLET.-RELATED"/>
    <property type="match status" value="1"/>
</dbReference>
<keyword evidence="2" id="KW-0732">Signal</keyword>
<dbReference type="SUPFAM" id="SSF57184">
    <property type="entry name" value="Growth factor receptor domain"/>
    <property type="match status" value="1"/>
</dbReference>
<comment type="caution">
    <text evidence="3">The sequence shown here is derived from an EMBL/GenBank/DDBJ whole genome shotgun (WGS) entry which is preliminary data.</text>
</comment>
<dbReference type="Pfam" id="PF03302">
    <property type="entry name" value="VSP"/>
    <property type="match status" value="1"/>
</dbReference>
<dbReference type="OrthoDB" id="10403260at2759"/>